<dbReference type="RefSeq" id="WP_378588921.1">
    <property type="nucleotide sequence ID" value="NZ_JBHSKD010000007.1"/>
</dbReference>
<keyword evidence="1" id="KW-0805">Transcription regulation</keyword>
<evidence type="ECO:0000313" key="5">
    <source>
        <dbReference type="EMBL" id="MFC5176531.1"/>
    </source>
</evidence>
<evidence type="ECO:0000256" key="3">
    <source>
        <dbReference type="ARBA" id="ARBA00023163"/>
    </source>
</evidence>
<gene>
    <name evidence="5" type="ORF">ACFPGP_07595</name>
</gene>
<dbReference type="SMART" id="SM00342">
    <property type="entry name" value="HTH_ARAC"/>
    <property type="match status" value="1"/>
</dbReference>
<dbReference type="InterPro" id="IPR018060">
    <property type="entry name" value="HTH_AraC"/>
</dbReference>
<comment type="caution">
    <text evidence="5">The sequence shown here is derived from an EMBL/GenBank/DDBJ whole genome shotgun (WGS) entry which is preliminary data.</text>
</comment>
<sequence length="323" mass="35595">MTGPDGPSETLNATLEQIRLAGAIFFRAEFTDQFTFESAPLAFAAALTPRADRLILFHIVAAGECWVAMEDGIRHWAAEGDVIVMPYGGRYLLGGHSPADPVALALPTPPPWDNIPVVRQGGGGERTDVVCGYLHSEHPLFDPSMRALPPVFVVRLPEGPASSWVRASIDYALEATRPSNLSAAVLQTRLPELLLMEVLRVHLSAEPSSERGWLAALQDPVLAPALALMHGRPEHQWSVKELAAATAVSRSVLDDRFRQVLHRSPIRYLTEWRMHLAQDLLATTTLTVSEVAHRVGYQSEEAFSRAFKRERGAPPSHWRTRQG</sequence>
<keyword evidence="6" id="KW-1185">Reference proteome</keyword>
<dbReference type="InterPro" id="IPR050204">
    <property type="entry name" value="AraC_XylS_family_regulators"/>
</dbReference>
<dbReference type="PRINTS" id="PR00032">
    <property type="entry name" value="HTHARAC"/>
</dbReference>
<evidence type="ECO:0000256" key="1">
    <source>
        <dbReference type="ARBA" id="ARBA00023015"/>
    </source>
</evidence>
<dbReference type="PANTHER" id="PTHR46796:SF7">
    <property type="entry name" value="ARAC FAMILY TRANSCRIPTIONAL REGULATOR"/>
    <property type="match status" value="1"/>
</dbReference>
<dbReference type="SUPFAM" id="SSF46689">
    <property type="entry name" value="Homeodomain-like"/>
    <property type="match status" value="2"/>
</dbReference>
<dbReference type="InterPro" id="IPR020449">
    <property type="entry name" value="Tscrpt_reg_AraC-type_HTH"/>
</dbReference>
<dbReference type="InterPro" id="IPR018062">
    <property type="entry name" value="HTH_AraC-typ_CS"/>
</dbReference>
<protein>
    <submittedName>
        <fullName evidence="5">AraC family transcriptional regulator</fullName>
    </submittedName>
</protein>
<evidence type="ECO:0000313" key="6">
    <source>
        <dbReference type="Proteomes" id="UP001596087"/>
    </source>
</evidence>
<evidence type="ECO:0000259" key="4">
    <source>
        <dbReference type="PROSITE" id="PS01124"/>
    </source>
</evidence>
<evidence type="ECO:0000256" key="2">
    <source>
        <dbReference type="ARBA" id="ARBA00023125"/>
    </source>
</evidence>
<dbReference type="Gene3D" id="1.10.10.60">
    <property type="entry name" value="Homeodomain-like"/>
    <property type="match status" value="2"/>
</dbReference>
<accession>A0ABW0BIF4</accession>
<dbReference type="Pfam" id="PF12852">
    <property type="entry name" value="Cupin_6"/>
    <property type="match status" value="1"/>
</dbReference>
<reference evidence="6" key="1">
    <citation type="journal article" date="2019" name="Int. J. Syst. Evol. Microbiol.">
        <title>The Global Catalogue of Microorganisms (GCM) 10K type strain sequencing project: providing services to taxonomists for standard genome sequencing and annotation.</title>
        <authorList>
            <consortium name="The Broad Institute Genomics Platform"/>
            <consortium name="The Broad Institute Genome Sequencing Center for Infectious Disease"/>
            <person name="Wu L."/>
            <person name="Ma J."/>
        </authorList>
    </citation>
    <scope>NUCLEOTIDE SEQUENCE [LARGE SCALE GENOMIC DNA]</scope>
    <source>
        <strain evidence="6">DFY41</strain>
    </source>
</reference>
<dbReference type="PROSITE" id="PS01124">
    <property type="entry name" value="HTH_ARAC_FAMILY_2"/>
    <property type="match status" value="1"/>
</dbReference>
<dbReference type="InterPro" id="IPR009057">
    <property type="entry name" value="Homeodomain-like_sf"/>
</dbReference>
<proteinExistence type="predicted"/>
<organism evidence="5 6">
    <name type="scientific">Nocardioides taihuensis</name>
    <dbReference type="NCBI Taxonomy" id="1835606"/>
    <lineage>
        <taxon>Bacteria</taxon>
        <taxon>Bacillati</taxon>
        <taxon>Actinomycetota</taxon>
        <taxon>Actinomycetes</taxon>
        <taxon>Propionibacteriales</taxon>
        <taxon>Nocardioidaceae</taxon>
        <taxon>Nocardioides</taxon>
    </lineage>
</organism>
<dbReference type="PROSITE" id="PS00041">
    <property type="entry name" value="HTH_ARAC_FAMILY_1"/>
    <property type="match status" value="1"/>
</dbReference>
<dbReference type="EMBL" id="JBHSKD010000007">
    <property type="protein sequence ID" value="MFC5176531.1"/>
    <property type="molecule type" value="Genomic_DNA"/>
</dbReference>
<name>A0ABW0BIF4_9ACTN</name>
<dbReference type="InterPro" id="IPR032783">
    <property type="entry name" value="AraC_lig"/>
</dbReference>
<feature type="domain" description="HTH araC/xylS-type" evidence="4">
    <location>
        <begin position="223"/>
        <end position="321"/>
    </location>
</feature>
<keyword evidence="3" id="KW-0804">Transcription</keyword>
<keyword evidence="2" id="KW-0238">DNA-binding</keyword>
<dbReference type="Pfam" id="PF12833">
    <property type="entry name" value="HTH_18"/>
    <property type="match status" value="1"/>
</dbReference>
<dbReference type="Proteomes" id="UP001596087">
    <property type="component" value="Unassembled WGS sequence"/>
</dbReference>
<dbReference type="PANTHER" id="PTHR46796">
    <property type="entry name" value="HTH-TYPE TRANSCRIPTIONAL ACTIVATOR RHAS-RELATED"/>
    <property type="match status" value="1"/>
</dbReference>